<dbReference type="InterPro" id="IPR029523">
    <property type="entry name" value="INO80B/Ies2"/>
</dbReference>
<feature type="region of interest" description="Disordered" evidence="1">
    <location>
        <begin position="405"/>
        <end position="424"/>
    </location>
</feature>
<feature type="domain" description="INO80 complex subunit B-like conserved region" evidence="2">
    <location>
        <begin position="368"/>
        <end position="450"/>
    </location>
</feature>
<protein>
    <recommendedName>
        <fullName evidence="2">INO80 complex subunit B-like conserved region domain-containing protein</fullName>
    </recommendedName>
</protein>
<feature type="compositionally biased region" description="Basic and acidic residues" evidence="1">
    <location>
        <begin position="362"/>
        <end position="377"/>
    </location>
</feature>
<reference evidence="3" key="1">
    <citation type="submission" date="2020-10" db="EMBL/GenBank/DDBJ databases">
        <authorList>
            <person name="Han B."/>
            <person name="Lu T."/>
            <person name="Zhao Q."/>
            <person name="Huang X."/>
            <person name="Zhao Y."/>
        </authorList>
    </citation>
    <scope>NUCLEOTIDE SEQUENCE</scope>
</reference>
<dbReference type="OrthoDB" id="2021186at2759"/>
<comment type="caution">
    <text evidence="3">The sequence shown here is derived from an EMBL/GenBank/DDBJ whole genome shotgun (WGS) entry which is preliminary data.</text>
</comment>
<accession>A0A811RJ37</accession>
<dbReference type="PANTHER" id="PTHR21561:SF20">
    <property type="entry name" value="OS12G0561200 PROTEIN"/>
    <property type="match status" value="1"/>
</dbReference>
<feature type="compositionally biased region" description="Polar residues" evidence="1">
    <location>
        <begin position="733"/>
        <end position="745"/>
    </location>
</feature>
<feature type="compositionally biased region" description="Basic residues" evidence="1">
    <location>
        <begin position="14"/>
        <end position="24"/>
    </location>
</feature>
<feature type="compositionally biased region" description="Basic and acidic residues" evidence="1">
    <location>
        <begin position="405"/>
        <end position="423"/>
    </location>
</feature>
<evidence type="ECO:0000313" key="3">
    <source>
        <dbReference type="EMBL" id="CAD6269852.1"/>
    </source>
</evidence>
<evidence type="ECO:0000313" key="4">
    <source>
        <dbReference type="Proteomes" id="UP000604825"/>
    </source>
</evidence>
<dbReference type="Proteomes" id="UP000604825">
    <property type="component" value="Unassembled WGS sequence"/>
</dbReference>
<organism evidence="3 4">
    <name type="scientific">Miscanthus lutarioriparius</name>
    <dbReference type="NCBI Taxonomy" id="422564"/>
    <lineage>
        <taxon>Eukaryota</taxon>
        <taxon>Viridiplantae</taxon>
        <taxon>Streptophyta</taxon>
        <taxon>Embryophyta</taxon>
        <taxon>Tracheophyta</taxon>
        <taxon>Spermatophyta</taxon>
        <taxon>Magnoliopsida</taxon>
        <taxon>Liliopsida</taxon>
        <taxon>Poales</taxon>
        <taxon>Poaceae</taxon>
        <taxon>PACMAD clade</taxon>
        <taxon>Panicoideae</taxon>
        <taxon>Andropogonodae</taxon>
        <taxon>Andropogoneae</taxon>
        <taxon>Saccharinae</taxon>
        <taxon>Miscanthus</taxon>
    </lineage>
</organism>
<feature type="compositionally biased region" description="Acidic residues" evidence="1">
    <location>
        <begin position="290"/>
        <end position="309"/>
    </location>
</feature>
<dbReference type="SMART" id="SM01406">
    <property type="entry name" value="PAPA-1"/>
    <property type="match status" value="1"/>
</dbReference>
<dbReference type="EMBL" id="CAJGYO010000015">
    <property type="protein sequence ID" value="CAD6269852.1"/>
    <property type="molecule type" value="Genomic_DNA"/>
</dbReference>
<dbReference type="Pfam" id="PF04795">
    <property type="entry name" value="PAPA-1"/>
    <property type="match status" value="1"/>
</dbReference>
<evidence type="ECO:0000259" key="2">
    <source>
        <dbReference type="SMART" id="SM01406"/>
    </source>
</evidence>
<feature type="region of interest" description="Disordered" evidence="1">
    <location>
        <begin position="1"/>
        <end position="377"/>
    </location>
</feature>
<gene>
    <name evidence="3" type="ORF">NCGR_LOCUS53150</name>
</gene>
<feature type="compositionally biased region" description="Basic residues" evidence="1">
    <location>
        <begin position="258"/>
        <end position="267"/>
    </location>
</feature>
<feature type="compositionally biased region" description="Basic and acidic residues" evidence="1">
    <location>
        <begin position="203"/>
        <end position="213"/>
    </location>
</feature>
<feature type="compositionally biased region" description="Basic and acidic residues" evidence="1">
    <location>
        <begin position="570"/>
        <end position="581"/>
    </location>
</feature>
<dbReference type="GO" id="GO:0006338">
    <property type="term" value="P:chromatin remodeling"/>
    <property type="evidence" value="ECO:0007669"/>
    <property type="project" value="InterPro"/>
</dbReference>
<evidence type="ECO:0000256" key="1">
    <source>
        <dbReference type="SAM" id="MobiDB-lite"/>
    </source>
</evidence>
<keyword evidence="4" id="KW-1185">Reference proteome</keyword>
<name>A0A811RJ37_9POAL</name>
<dbReference type="PANTHER" id="PTHR21561">
    <property type="entry name" value="INO80 COMPLEX SUBUNIT B"/>
    <property type="match status" value="1"/>
</dbReference>
<feature type="region of interest" description="Disordered" evidence="1">
    <location>
        <begin position="695"/>
        <end position="745"/>
    </location>
</feature>
<feature type="region of interest" description="Disordered" evidence="1">
    <location>
        <begin position="552"/>
        <end position="591"/>
    </location>
</feature>
<feature type="compositionally biased region" description="Pro residues" evidence="1">
    <location>
        <begin position="142"/>
        <end position="153"/>
    </location>
</feature>
<dbReference type="GO" id="GO:0031011">
    <property type="term" value="C:Ino80 complex"/>
    <property type="evidence" value="ECO:0007669"/>
    <property type="project" value="InterPro"/>
</dbReference>
<dbReference type="InterPro" id="IPR006880">
    <property type="entry name" value="INO80B_C"/>
</dbReference>
<feature type="compositionally biased region" description="Basic and acidic residues" evidence="1">
    <location>
        <begin position="154"/>
        <end position="182"/>
    </location>
</feature>
<feature type="compositionally biased region" description="Basic and acidic residues" evidence="1">
    <location>
        <begin position="709"/>
        <end position="726"/>
    </location>
</feature>
<dbReference type="AlphaFoldDB" id="A0A811RJ37"/>
<feature type="compositionally biased region" description="Polar residues" evidence="1">
    <location>
        <begin position="37"/>
        <end position="49"/>
    </location>
</feature>
<proteinExistence type="predicted"/>
<feature type="compositionally biased region" description="Basic and acidic residues" evidence="1">
    <location>
        <begin position="553"/>
        <end position="563"/>
    </location>
</feature>
<sequence length="745" mass="82940">MEGGEGSGFDAAHMKRRRSSAARRPRPEGGGPAAEQRGNTSPPSPSALSRSGPRRLLLTSDENATGPDGSNRRREFLLNAPSPERATKGSIGLRSEAAAGGSRKSEGSSSHGAHAPEGNRGSSPAGEKLGKVKLKIRNVLPKPNPDTPPAKPPRPVDSRHQQKHGHLTEGAKDSDRSTSSRDKKARKERSIEETMAQEQAGKVQREPSSDPVRKSRRLAKKSVDNEFDEDYDTSNLGTPEDWDSTREPKSKGNISKKSTSKKGKNRSKVYGADNDFVTSRSGKKRSRESADDDNTEEEPTSDSEPDVEDTEQKTAIESPVNVRSEPLTTRRRALQSWMDGSSSSTVEFPDGLPPAPSRSKKDKLSEEEMLAKKAEAAQRRRMQVEKATKESEAEAIRKILGIDSDKKKEERKQKEREEKERATRAQNIAANSVRWVMGPTGTVISFPHAVGLPSIFHSKPHSLTCPRHSNGNEHYQQQQRKKKAGSSLGFGLIIVLAEYRCYVPIHFYVPKKGKAAFFFTMYGLLLAAWEIIMANPEGQRALRNVTNNISADEAERRREERNQQQRKRRNEMTNEQREEMNRKRREQRAMKKVQPDNLNAIINATSSTLAADATRPHGLVSDQTPMNQQISGNNYSSMDQNTPIILDKENIPPDAHGDHSHVGIAETTIRDSALSVVTGKDDLAPQMTPANIANAKREERNMQQRKRRAEMTNEQREESNRKQREYRARKKAASQNISTASLCLK</sequence>